<evidence type="ECO:0000256" key="2">
    <source>
        <dbReference type="PIRSR" id="PIRSR016184-1"/>
    </source>
</evidence>
<dbReference type="OrthoDB" id="9788221at2"/>
<evidence type="ECO:0000313" key="4">
    <source>
        <dbReference type="Proteomes" id="UP000252182"/>
    </source>
</evidence>
<dbReference type="Gene3D" id="3.10.310.10">
    <property type="entry name" value="Diaminopimelate Epimerase, Chain A, domain 1"/>
    <property type="match status" value="2"/>
</dbReference>
<dbReference type="InterPro" id="IPR003719">
    <property type="entry name" value="Phenazine_PhzF-like"/>
</dbReference>
<organism evidence="3 4">
    <name type="scientific">Ephemeroptericola cinctiostellae</name>
    <dbReference type="NCBI Taxonomy" id="2268024"/>
    <lineage>
        <taxon>Bacteria</taxon>
        <taxon>Pseudomonadati</taxon>
        <taxon>Pseudomonadota</taxon>
        <taxon>Betaproteobacteria</taxon>
        <taxon>Burkholderiales</taxon>
        <taxon>Burkholderiaceae</taxon>
        <taxon>Ephemeroptericola</taxon>
    </lineage>
</organism>
<dbReference type="PIRSF" id="PIRSF016184">
    <property type="entry name" value="PhzC_PhzF"/>
    <property type="match status" value="1"/>
</dbReference>
<feature type="active site" evidence="2">
    <location>
        <position position="48"/>
    </location>
</feature>
<dbReference type="NCBIfam" id="TIGR00654">
    <property type="entry name" value="PhzF_family"/>
    <property type="match status" value="1"/>
</dbReference>
<dbReference type="EC" id="5.3.3.17" evidence="3"/>
<proteinExistence type="inferred from homology"/>
<dbReference type="PANTHER" id="PTHR13774:SF32">
    <property type="entry name" value="ANTISENSE-ENHANCING SEQUENCE 1"/>
    <property type="match status" value="1"/>
</dbReference>
<dbReference type="PANTHER" id="PTHR13774">
    <property type="entry name" value="PHENAZINE BIOSYNTHESIS PROTEIN"/>
    <property type="match status" value="1"/>
</dbReference>
<accession>A0A345DDV2</accession>
<keyword evidence="4" id="KW-1185">Reference proteome</keyword>
<reference evidence="4" key="1">
    <citation type="submission" date="2018-07" db="EMBL/GenBank/DDBJ databases">
        <authorList>
            <person name="Kim H."/>
        </authorList>
    </citation>
    <scope>NUCLEOTIDE SEQUENCE [LARGE SCALE GENOMIC DNA]</scope>
    <source>
        <strain evidence="4">F02</strain>
    </source>
</reference>
<sequence length="282" mass="30564">MSKELHYAVVNVFAETSWGGNPLAIVPDADTLDSTTMQLIARQFNLSETVFICSPDQGSEHAARLRIFTPDHELPFAGHPTIGASSWLHQHLNLPDTFTLQTNAKTVTIRHNEGIYRLAISGYASQDCSFSNEHLADALHLHANDFAAPARWMNAGTWQLIVPLNSAAAVNRAQPNLAALLDPSVDAAHLNVYLCHVINNEVTSRYFFNMGQAVLEDPGTGGACCNLGAWAHESGQAPLSWHITQAASINRPNHLYLNVNAAGDIQVGGRVMPFATGQLVLP</sequence>
<dbReference type="SUPFAM" id="SSF54506">
    <property type="entry name" value="Diaminopimelate epimerase-like"/>
    <property type="match status" value="1"/>
</dbReference>
<evidence type="ECO:0000256" key="1">
    <source>
        <dbReference type="ARBA" id="ARBA00008270"/>
    </source>
</evidence>
<dbReference type="Pfam" id="PF02567">
    <property type="entry name" value="PhzC-PhzF"/>
    <property type="match status" value="1"/>
</dbReference>
<protein>
    <submittedName>
        <fullName evidence="3">Trans-2,3-dihydro-3-hydroxyanthranilate isomerase</fullName>
        <ecNumber evidence="3">5.3.3.17</ecNumber>
    </submittedName>
</protein>
<comment type="similarity">
    <text evidence="1">Belongs to the PhzF family.</text>
</comment>
<gene>
    <name evidence="3" type="primary">phzF</name>
    <name evidence="3" type="ORF">DTO96_102295</name>
</gene>
<dbReference type="GO" id="GO:0102943">
    <property type="term" value="F:trans-2,3-dihydro-3-hydroxy-anthranilate isomerase activity"/>
    <property type="evidence" value="ECO:0007669"/>
    <property type="project" value="UniProtKB-EC"/>
</dbReference>
<dbReference type="RefSeq" id="WP_114563602.1">
    <property type="nucleotide sequence ID" value="NZ_CP031124.1"/>
</dbReference>
<name>A0A345DDV2_9BURK</name>
<keyword evidence="3" id="KW-0413">Isomerase</keyword>
<dbReference type="AlphaFoldDB" id="A0A345DDV2"/>
<dbReference type="KEGG" id="hyf:DTO96_102295"/>
<evidence type="ECO:0000313" key="3">
    <source>
        <dbReference type="EMBL" id="AXF86540.1"/>
    </source>
</evidence>
<dbReference type="EMBL" id="CP031124">
    <property type="protein sequence ID" value="AXF86540.1"/>
    <property type="molecule type" value="Genomic_DNA"/>
</dbReference>
<dbReference type="Proteomes" id="UP000252182">
    <property type="component" value="Chromosome"/>
</dbReference>
<dbReference type="GO" id="GO:0005737">
    <property type="term" value="C:cytoplasm"/>
    <property type="evidence" value="ECO:0007669"/>
    <property type="project" value="TreeGrafter"/>
</dbReference>